<dbReference type="InterPro" id="IPR036412">
    <property type="entry name" value="HAD-like_sf"/>
</dbReference>
<accession>A0A380WVV5</accession>
<evidence type="ECO:0000313" key="12">
    <source>
        <dbReference type="Proteomes" id="UP000255124"/>
    </source>
</evidence>
<dbReference type="GO" id="GO:0008551">
    <property type="term" value="F:P-type cadmium transporter activity"/>
    <property type="evidence" value="ECO:0007669"/>
    <property type="project" value="UniProtKB-EC"/>
</dbReference>
<evidence type="ECO:0000256" key="9">
    <source>
        <dbReference type="RuleBase" id="RU362081"/>
    </source>
</evidence>
<keyword evidence="11" id="KW-0378">Hydrolase</keyword>
<dbReference type="PROSITE" id="PS00154">
    <property type="entry name" value="ATPASE_E1_E2"/>
    <property type="match status" value="1"/>
</dbReference>
<dbReference type="EMBL" id="UFTA01000002">
    <property type="protein sequence ID" value="SUU92953.1"/>
    <property type="molecule type" value="Genomic_DNA"/>
</dbReference>
<dbReference type="Proteomes" id="UP000255124">
    <property type="component" value="Unassembled WGS sequence"/>
</dbReference>
<evidence type="ECO:0000256" key="1">
    <source>
        <dbReference type="ARBA" id="ARBA00004141"/>
    </source>
</evidence>
<reference evidence="11 12" key="1">
    <citation type="submission" date="2018-06" db="EMBL/GenBank/DDBJ databases">
        <authorList>
            <consortium name="Pathogen Informatics"/>
            <person name="Doyle S."/>
        </authorList>
    </citation>
    <scope>NUCLEOTIDE SEQUENCE [LARGE SCALE GENOMIC DNA]</scope>
    <source>
        <strain evidence="11 12">NCTC9810</strain>
    </source>
</reference>
<keyword evidence="9" id="KW-0479">Metal-binding</keyword>
<dbReference type="GO" id="GO:0005886">
    <property type="term" value="C:plasma membrane"/>
    <property type="evidence" value="ECO:0007669"/>
    <property type="project" value="UniProtKB-SubCell"/>
</dbReference>
<dbReference type="PANTHER" id="PTHR48085:SF5">
    <property type="entry name" value="CADMIUM_ZINC-TRANSPORTING ATPASE HMA4-RELATED"/>
    <property type="match status" value="1"/>
</dbReference>
<dbReference type="InterPro" id="IPR051014">
    <property type="entry name" value="Cation_Transport_ATPase_IB"/>
</dbReference>
<dbReference type="InterPro" id="IPR027256">
    <property type="entry name" value="P-typ_ATPase_IB"/>
</dbReference>
<dbReference type="InterPro" id="IPR023299">
    <property type="entry name" value="ATPase_P-typ_cyto_dom_N"/>
</dbReference>
<dbReference type="EC" id="7.2.2.21" evidence="7"/>
<keyword evidence="4 9" id="KW-0812">Transmembrane</keyword>
<keyword evidence="9" id="KW-0547">Nucleotide-binding</keyword>
<keyword evidence="5 9" id="KW-1133">Transmembrane helix</keyword>
<evidence type="ECO:0000313" key="11">
    <source>
        <dbReference type="EMBL" id="SUU92953.1"/>
    </source>
</evidence>
<comment type="catalytic activity">
    <reaction evidence="8">
        <text>Cd(2+)(in) + ATP + H2O = Cd(2+)(out) + ADP + phosphate + H(+)</text>
        <dbReference type="Rhea" id="RHEA:12132"/>
        <dbReference type="ChEBI" id="CHEBI:15377"/>
        <dbReference type="ChEBI" id="CHEBI:15378"/>
        <dbReference type="ChEBI" id="CHEBI:30616"/>
        <dbReference type="ChEBI" id="CHEBI:43474"/>
        <dbReference type="ChEBI" id="CHEBI:48775"/>
        <dbReference type="ChEBI" id="CHEBI:456216"/>
        <dbReference type="EC" id="7.2.2.21"/>
    </reaction>
</comment>
<evidence type="ECO:0000256" key="6">
    <source>
        <dbReference type="ARBA" id="ARBA00023136"/>
    </source>
</evidence>
<feature type="transmembrane region" description="Helical" evidence="9">
    <location>
        <begin position="35"/>
        <end position="55"/>
    </location>
</feature>
<comment type="similarity">
    <text evidence="2 9">Belongs to the cation transport ATPase (P-type) (TC 3.A.3) family. Type IB subfamily.</text>
</comment>
<dbReference type="SUPFAM" id="SSF81653">
    <property type="entry name" value="Calcium ATPase, transduction domain A"/>
    <property type="match status" value="1"/>
</dbReference>
<dbReference type="GO" id="GO:0046872">
    <property type="term" value="F:metal ion binding"/>
    <property type="evidence" value="ECO:0007669"/>
    <property type="project" value="UniProtKB-KW"/>
</dbReference>
<dbReference type="InterPro" id="IPR018303">
    <property type="entry name" value="ATPase_P-typ_P_site"/>
</dbReference>
<sequence>MFKEMTNEHKRELRKLVIVAILTLVLSIYNHKYVTTDGIALVFAALYIFVGWDVLKKSIQMIKRGQALDEHFLMAIATITAFAIGQYTEAVAVMLFYSFGELFEEIATHTSKENIKSLLNLVPDQANLVNSDGSITTIDLDEVEVDDIILVRDGEKIGVDGVVVEGHGLVDTSSITGESMPVEVEEGSQIISSSIMTDGIIKIRAQKEFDDSVAAKIMELIEDSAASKSDSERMVTRFARYYTPIVVAIAVLLAIIPPIFFGGAWNDYLIRAATFLVLSCPCALVLSVPLSFMSGLGLASREGILIKGSQFFEILNDAEVLLSDKTGTLTTGEFKVQDIKFFNIFNKDLILDYIYNIELMSTHPIARGIVISLNRNEKQELFKEIKNEKGLGVSATAQNGDQIKLGSAKYVAIQADNDRAVYLSVNDKLAAKVIIEDQIKENSKNTIESLKKHFKEIAVVSGDGEKAVKETSKKLNLDNYFAEVMPDQKLEIMQNYQKNGQKTVFVGDGINDAPVLANADIGISMGETSSDLAIESSDVLIVNGEFSQMAKLMEISNLTNKTVRQNIIFIMLVKITILVMGLLGYANMWLAIFGDVGVSIIAIVWAMRILRKRIQ</sequence>
<keyword evidence="9" id="KW-0067">ATP-binding</keyword>
<dbReference type="PANTHER" id="PTHR48085">
    <property type="entry name" value="CADMIUM/ZINC-TRANSPORTING ATPASE HMA2-RELATED"/>
    <property type="match status" value="1"/>
</dbReference>
<feature type="transmembrane region" description="Helical" evidence="9">
    <location>
        <begin position="12"/>
        <end position="29"/>
    </location>
</feature>
<organism evidence="11 12">
    <name type="scientific">Anaerococcus octavius</name>
    <dbReference type="NCBI Taxonomy" id="54007"/>
    <lineage>
        <taxon>Bacteria</taxon>
        <taxon>Bacillati</taxon>
        <taxon>Bacillota</taxon>
        <taxon>Tissierellia</taxon>
        <taxon>Tissierellales</taxon>
        <taxon>Peptoniphilaceae</taxon>
        <taxon>Anaerococcus</taxon>
    </lineage>
</organism>
<evidence type="ECO:0000256" key="7">
    <source>
        <dbReference type="ARBA" id="ARBA00039103"/>
    </source>
</evidence>
<dbReference type="PRINTS" id="PR00120">
    <property type="entry name" value="HATPASE"/>
</dbReference>
<dbReference type="Gene3D" id="3.40.1110.10">
    <property type="entry name" value="Calcium-transporting ATPase, cytoplasmic domain N"/>
    <property type="match status" value="1"/>
</dbReference>
<dbReference type="PRINTS" id="PR00119">
    <property type="entry name" value="CATATPASE"/>
</dbReference>
<dbReference type="NCBIfam" id="TIGR01525">
    <property type="entry name" value="ATPase-IB_hvy"/>
    <property type="match status" value="1"/>
</dbReference>
<evidence type="ECO:0000259" key="10">
    <source>
        <dbReference type="Pfam" id="PF00122"/>
    </source>
</evidence>
<dbReference type="Pfam" id="PF00122">
    <property type="entry name" value="E1-E2_ATPase"/>
    <property type="match status" value="1"/>
</dbReference>
<evidence type="ECO:0000256" key="2">
    <source>
        <dbReference type="ARBA" id="ARBA00006024"/>
    </source>
</evidence>
<dbReference type="GO" id="GO:0016887">
    <property type="term" value="F:ATP hydrolysis activity"/>
    <property type="evidence" value="ECO:0007669"/>
    <property type="project" value="InterPro"/>
</dbReference>
<evidence type="ECO:0000256" key="4">
    <source>
        <dbReference type="ARBA" id="ARBA00022692"/>
    </source>
</evidence>
<comment type="subcellular location">
    <subcellularLocation>
        <location evidence="9">Cell membrane</location>
    </subcellularLocation>
    <subcellularLocation>
        <location evidence="1">Membrane</location>
        <topology evidence="1">Multi-pass membrane protein</topology>
    </subcellularLocation>
</comment>
<dbReference type="GO" id="GO:0005524">
    <property type="term" value="F:ATP binding"/>
    <property type="evidence" value="ECO:0007669"/>
    <property type="project" value="UniProtKB-UniRule"/>
</dbReference>
<feature type="domain" description="P-type ATPase A" evidence="10">
    <location>
        <begin position="121"/>
        <end position="222"/>
    </location>
</feature>
<dbReference type="InterPro" id="IPR023214">
    <property type="entry name" value="HAD_sf"/>
</dbReference>
<dbReference type="InterPro" id="IPR059000">
    <property type="entry name" value="ATPase_P-type_domA"/>
</dbReference>
<feature type="transmembrane region" description="Helical" evidence="9">
    <location>
        <begin position="567"/>
        <end position="586"/>
    </location>
</feature>
<evidence type="ECO:0000256" key="3">
    <source>
        <dbReference type="ARBA" id="ARBA00022539"/>
    </source>
</evidence>
<keyword evidence="6 9" id="KW-0472">Membrane</keyword>
<name>A0A380WVV5_9FIRM</name>
<keyword evidence="9" id="KW-1003">Cell membrane</keyword>
<dbReference type="AlphaFoldDB" id="A0A380WVV5"/>
<dbReference type="SUPFAM" id="SSF81665">
    <property type="entry name" value="Calcium ATPase, transmembrane domain M"/>
    <property type="match status" value="1"/>
</dbReference>
<feature type="transmembrane region" description="Helical" evidence="9">
    <location>
        <begin position="268"/>
        <end position="292"/>
    </location>
</feature>
<dbReference type="Gene3D" id="2.70.150.10">
    <property type="entry name" value="Calcium-transporting ATPase, cytoplasmic transduction domain A"/>
    <property type="match status" value="1"/>
</dbReference>
<dbReference type="Gene3D" id="3.40.50.1000">
    <property type="entry name" value="HAD superfamily/HAD-like"/>
    <property type="match status" value="1"/>
</dbReference>
<protein>
    <recommendedName>
        <fullName evidence="7">Cd(2+)-exporting ATPase</fullName>
        <ecNumber evidence="7">7.2.2.21</ecNumber>
    </recommendedName>
</protein>
<dbReference type="InterPro" id="IPR001757">
    <property type="entry name" value="P_typ_ATPase"/>
</dbReference>
<dbReference type="OrthoDB" id="9760364at2"/>
<dbReference type="SUPFAM" id="SSF56784">
    <property type="entry name" value="HAD-like"/>
    <property type="match status" value="1"/>
</dbReference>
<feature type="transmembrane region" description="Helical" evidence="9">
    <location>
        <begin position="592"/>
        <end position="610"/>
    </location>
</feature>
<dbReference type="InterPro" id="IPR023298">
    <property type="entry name" value="ATPase_P-typ_TM_dom_sf"/>
</dbReference>
<proteinExistence type="inferred from homology"/>
<dbReference type="Pfam" id="PF00702">
    <property type="entry name" value="Hydrolase"/>
    <property type="match status" value="1"/>
</dbReference>
<dbReference type="NCBIfam" id="TIGR01512">
    <property type="entry name" value="ATPase-IB2_Cd"/>
    <property type="match status" value="1"/>
</dbReference>
<evidence type="ECO:0000256" key="5">
    <source>
        <dbReference type="ARBA" id="ARBA00022989"/>
    </source>
</evidence>
<evidence type="ECO:0000256" key="8">
    <source>
        <dbReference type="ARBA" id="ARBA00049338"/>
    </source>
</evidence>
<gene>
    <name evidence="11" type="primary">cadA_1</name>
    <name evidence="11" type="ORF">NCTC9810_01301</name>
</gene>
<keyword evidence="3" id="KW-0104">Cadmium</keyword>
<dbReference type="InterPro" id="IPR008250">
    <property type="entry name" value="ATPase_P-typ_transduc_dom_A_sf"/>
</dbReference>
<dbReference type="NCBIfam" id="TIGR01494">
    <property type="entry name" value="ATPase_P-type"/>
    <property type="match status" value="1"/>
</dbReference>
<feature type="transmembrane region" description="Helical" evidence="9">
    <location>
        <begin position="241"/>
        <end position="262"/>
    </location>
</feature>